<dbReference type="STRING" id="568899.SAMN05192534_12115"/>
<dbReference type="PANTHER" id="PTHR21240">
    <property type="entry name" value="2-AMINO-3-CARBOXYLMUCONATE-6-SEMIALDEHYDE DECARBOXYLASE"/>
    <property type="match status" value="1"/>
</dbReference>
<dbReference type="InterPro" id="IPR006680">
    <property type="entry name" value="Amidohydro-rel"/>
</dbReference>
<dbReference type="GO" id="GO:0016831">
    <property type="term" value="F:carboxy-lyase activity"/>
    <property type="evidence" value="ECO:0007669"/>
    <property type="project" value="InterPro"/>
</dbReference>
<dbReference type="GO" id="GO:0005737">
    <property type="term" value="C:cytoplasm"/>
    <property type="evidence" value="ECO:0007669"/>
    <property type="project" value="TreeGrafter"/>
</dbReference>
<protein>
    <submittedName>
        <fullName evidence="3">Predicted metal-dependent hydrolase, TIM-barrel fold</fullName>
    </submittedName>
</protein>
<evidence type="ECO:0000313" key="3">
    <source>
        <dbReference type="EMBL" id="SDI09180.1"/>
    </source>
</evidence>
<evidence type="ECO:0000259" key="2">
    <source>
        <dbReference type="Pfam" id="PF04909"/>
    </source>
</evidence>
<feature type="domain" description="Amidohydrolase-related" evidence="2">
    <location>
        <begin position="119"/>
        <end position="370"/>
    </location>
</feature>
<dbReference type="AlphaFoldDB" id="A0A1G8HRQ7"/>
<proteinExistence type="predicted"/>
<keyword evidence="4" id="KW-1185">Reference proteome</keyword>
<dbReference type="GO" id="GO:0019748">
    <property type="term" value="P:secondary metabolic process"/>
    <property type="evidence" value="ECO:0007669"/>
    <property type="project" value="TreeGrafter"/>
</dbReference>
<keyword evidence="1" id="KW-0456">Lyase</keyword>
<reference evidence="3 4" key="1">
    <citation type="submission" date="2016-10" db="EMBL/GenBank/DDBJ databases">
        <authorList>
            <person name="de Groot N.N."/>
        </authorList>
    </citation>
    <scope>NUCLEOTIDE SEQUENCE [LARGE SCALE GENOMIC DNA]</scope>
    <source>
        <strain evidence="3 4">DSM 21632</strain>
    </source>
</reference>
<dbReference type="Proteomes" id="UP000199163">
    <property type="component" value="Unassembled WGS sequence"/>
</dbReference>
<dbReference type="Pfam" id="PF04909">
    <property type="entry name" value="Amidohydro_2"/>
    <property type="match status" value="1"/>
</dbReference>
<keyword evidence="3" id="KW-0378">Hydrolase</keyword>
<dbReference type="OrthoDB" id="9777673at2"/>
<name>A0A1G8HRQ7_9BACI</name>
<dbReference type="InterPro" id="IPR032466">
    <property type="entry name" value="Metal_Hydrolase"/>
</dbReference>
<dbReference type="RefSeq" id="WP_091275289.1">
    <property type="nucleotide sequence ID" value="NZ_FNDK01000021.1"/>
</dbReference>
<evidence type="ECO:0000256" key="1">
    <source>
        <dbReference type="ARBA" id="ARBA00023239"/>
    </source>
</evidence>
<sequence>MATTIDKREEQKTKKRKTAVIDVDVHPNPKSYDDLLPYLSDYWKDFLTDAKWKGVFPGIPVMAIVANAGHRMDSIPPEGGLGCSSLSFFKEQVVDKYNYANAILYPDSTFMLAASPQHEMATAVASAYNDWQIDHWLSKDSSLRGTVVIASQDPEEAAREIDRVGSHPQMIQVGLSIHSPYGGWGDKRYHPIWEAAVRNGLICTFHVSVPGGIFQALPVRGNYYPETQTNNGLTYQNQISSIIFGGVFEKFPDLRMVFVEGGFAWLPSVMYTMDTHWRNLRREVPWVKRPPSQTVREHMWFGTQPFIEPEHPEDEKHVLQIIEMIGTNKILFASDYPHWEFDAPQQALAKLPAEVRNKILYKNAVDLYGFEDPMK</sequence>
<dbReference type="Gene3D" id="3.20.20.140">
    <property type="entry name" value="Metal-dependent hydrolases"/>
    <property type="match status" value="1"/>
</dbReference>
<dbReference type="SUPFAM" id="SSF51556">
    <property type="entry name" value="Metallo-dependent hydrolases"/>
    <property type="match status" value="1"/>
</dbReference>
<dbReference type="PANTHER" id="PTHR21240:SF28">
    <property type="entry name" value="ISO-OROTATE DECARBOXYLASE (EUROFUNG)"/>
    <property type="match status" value="1"/>
</dbReference>
<organism evidence="3 4">
    <name type="scientific">Alteribacillus persepolensis</name>
    <dbReference type="NCBI Taxonomy" id="568899"/>
    <lineage>
        <taxon>Bacteria</taxon>
        <taxon>Bacillati</taxon>
        <taxon>Bacillota</taxon>
        <taxon>Bacilli</taxon>
        <taxon>Bacillales</taxon>
        <taxon>Bacillaceae</taxon>
        <taxon>Alteribacillus</taxon>
    </lineage>
</organism>
<accession>A0A1G8HRQ7</accession>
<dbReference type="EMBL" id="FNDK01000021">
    <property type="protein sequence ID" value="SDI09180.1"/>
    <property type="molecule type" value="Genomic_DNA"/>
</dbReference>
<evidence type="ECO:0000313" key="4">
    <source>
        <dbReference type="Proteomes" id="UP000199163"/>
    </source>
</evidence>
<gene>
    <name evidence="3" type="ORF">SAMN05192534_12115</name>
</gene>
<dbReference type="InterPro" id="IPR032465">
    <property type="entry name" value="ACMSD"/>
</dbReference>
<dbReference type="GO" id="GO:0016787">
    <property type="term" value="F:hydrolase activity"/>
    <property type="evidence" value="ECO:0007669"/>
    <property type="project" value="UniProtKB-KW"/>
</dbReference>